<proteinExistence type="predicted"/>
<evidence type="ECO:0000313" key="1">
    <source>
        <dbReference type="EMBL" id="MFC4075989.1"/>
    </source>
</evidence>
<dbReference type="Proteomes" id="UP001595843">
    <property type="component" value="Unassembled WGS sequence"/>
</dbReference>
<name>A0ABV8JJ66_9BACL</name>
<keyword evidence="2" id="KW-1185">Reference proteome</keyword>
<protein>
    <submittedName>
        <fullName evidence="1">Uncharacterized protein</fullName>
    </submittedName>
</protein>
<evidence type="ECO:0000313" key="2">
    <source>
        <dbReference type="Proteomes" id="UP001595843"/>
    </source>
</evidence>
<sequence>MHHHPMPPGFPVLQSVSPAVYHGIMEHAAGLSLRHVLYQTNAIAFLMGRGLPYPQALRTVESWERNEQFPYFEGQPI</sequence>
<dbReference type="EMBL" id="JBHSAP010000007">
    <property type="protein sequence ID" value="MFC4075989.1"/>
    <property type="molecule type" value="Genomic_DNA"/>
</dbReference>
<comment type="caution">
    <text evidence="1">The sequence shown here is derived from an EMBL/GenBank/DDBJ whole genome shotgun (WGS) entry which is preliminary data.</text>
</comment>
<dbReference type="RefSeq" id="WP_380702419.1">
    <property type="nucleotide sequence ID" value="NZ_JBHSAP010000007.1"/>
</dbReference>
<organism evidence="1 2">
    <name type="scientific">Salinithrix halophila</name>
    <dbReference type="NCBI Taxonomy" id="1485204"/>
    <lineage>
        <taxon>Bacteria</taxon>
        <taxon>Bacillati</taxon>
        <taxon>Bacillota</taxon>
        <taxon>Bacilli</taxon>
        <taxon>Bacillales</taxon>
        <taxon>Thermoactinomycetaceae</taxon>
        <taxon>Salinithrix</taxon>
    </lineage>
</organism>
<gene>
    <name evidence="1" type="ORF">ACFOUO_04120</name>
</gene>
<reference evidence="2" key="1">
    <citation type="journal article" date="2019" name="Int. J. Syst. Evol. Microbiol.">
        <title>The Global Catalogue of Microorganisms (GCM) 10K type strain sequencing project: providing services to taxonomists for standard genome sequencing and annotation.</title>
        <authorList>
            <consortium name="The Broad Institute Genomics Platform"/>
            <consortium name="The Broad Institute Genome Sequencing Center for Infectious Disease"/>
            <person name="Wu L."/>
            <person name="Ma J."/>
        </authorList>
    </citation>
    <scope>NUCLEOTIDE SEQUENCE [LARGE SCALE GENOMIC DNA]</scope>
    <source>
        <strain evidence="2">IBRC-M 10813</strain>
    </source>
</reference>
<accession>A0ABV8JJ66</accession>